<evidence type="ECO:0000313" key="3">
    <source>
        <dbReference type="Proteomes" id="UP001218218"/>
    </source>
</evidence>
<feature type="compositionally biased region" description="Basic and acidic residues" evidence="1">
    <location>
        <begin position="169"/>
        <end position="185"/>
    </location>
</feature>
<feature type="compositionally biased region" description="Low complexity" evidence="1">
    <location>
        <begin position="100"/>
        <end position="120"/>
    </location>
</feature>
<feature type="compositionally biased region" description="Low complexity" evidence="1">
    <location>
        <begin position="138"/>
        <end position="160"/>
    </location>
</feature>
<evidence type="ECO:0000256" key="1">
    <source>
        <dbReference type="SAM" id="MobiDB-lite"/>
    </source>
</evidence>
<sequence>MGRSELRCFFFVSSIPIFRFSDGPPLYFPSIFLPLHLPSLGTVVPSLSPSFSPPTRLCTFLPNRFFRRITNATPQPLFIRQVPRGAHLFPAHARVVCAHTAPPASSTSSPPSSQAPTSNSGSGLTPSHVPSSPPPTPSSAAATSSGSASSPAPPLLAAASNADNNKSGPDSEKETAKENDGDERRFNVVRHFEVSVSVPCTPSVSTSAVPLPSTASVCIHTG</sequence>
<dbReference type="Proteomes" id="UP001218218">
    <property type="component" value="Unassembled WGS sequence"/>
</dbReference>
<reference evidence="2" key="1">
    <citation type="submission" date="2023-03" db="EMBL/GenBank/DDBJ databases">
        <title>Massive genome expansion in bonnet fungi (Mycena s.s.) driven by repeated elements and novel gene families across ecological guilds.</title>
        <authorList>
            <consortium name="Lawrence Berkeley National Laboratory"/>
            <person name="Harder C.B."/>
            <person name="Miyauchi S."/>
            <person name="Viragh M."/>
            <person name="Kuo A."/>
            <person name="Thoen E."/>
            <person name="Andreopoulos B."/>
            <person name="Lu D."/>
            <person name="Skrede I."/>
            <person name="Drula E."/>
            <person name="Henrissat B."/>
            <person name="Morin E."/>
            <person name="Kohler A."/>
            <person name="Barry K."/>
            <person name="LaButti K."/>
            <person name="Morin E."/>
            <person name="Salamov A."/>
            <person name="Lipzen A."/>
            <person name="Mereny Z."/>
            <person name="Hegedus B."/>
            <person name="Baldrian P."/>
            <person name="Stursova M."/>
            <person name="Weitz H."/>
            <person name="Taylor A."/>
            <person name="Grigoriev I.V."/>
            <person name="Nagy L.G."/>
            <person name="Martin F."/>
            <person name="Kauserud H."/>
        </authorList>
    </citation>
    <scope>NUCLEOTIDE SEQUENCE</scope>
    <source>
        <strain evidence="2">CBHHK002</strain>
    </source>
</reference>
<comment type="caution">
    <text evidence="2">The sequence shown here is derived from an EMBL/GenBank/DDBJ whole genome shotgun (WGS) entry which is preliminary data.</text>
</comment>
<dbReference type="EMBL" id="JARIHO010000004">
    <property type="protein sequence ID" value="KAJ7363057.1"/>
    <property type="molecule type" value="Genomic_DNA"/>
</dbReference>
<dbReference type="AlphaFoldDB" id="A0AAD7F2N2"/>
<protein>
    <submittedName>
        <fullName evidence="2">Uncharacterized protein</fullName>
    </submittedName>
</protein>
<evidence type="ECO:0000313" key="2">
    <source>
        <dbReference type="EMBL" id="KAJ7363057.1"/>
    </source>
</evidence>
<name>A0AAD7F2N2_9AGAR</name>
<proteinExistence type="predicted"/>
<accession>A0AAD7F2N2</accession>
<keyword evidence="3" id="KW-1185">Reference proteome</keyword>
<gene>
    <name evidence="2" type="ORF">DFH08DRAFT_329649</name>
</gene>
<organism evidence="2 3">
    <name type="scientific">Mycena albidolilacea</name>
    <dbReference type="NCBI Taxonomy" id="1033008"/>
    <lineage>
        <taxon>Eukaryota</taxon>
        <taxon>Fungi</taxon>
        <taxon>Dikarya</taxon>
        <taxon>Basidiomycota</taxon>
        <taxon>Agaricomycotina</taxon>
        <taxon>Agaricomycetes</taxon>
        <taxon>Agaricomycetidae</taxon>
        <taxon>Agaricales</taxon>
        <taxon>Marasmiineae</taxon>
        <taxon>Mycenaceae</taxon>
        <taxon>Mycena</taxon>
    </lineage>
</organism>
<feature type="region of interest" description="Disordered" evidence="1">
    <location>
        <begin position="100"/>
        <end position="185"/>
    </location>
</feature>